<dbReference type="PROSITE" id="PS51144">
    <property type="entry name" value="ALPHA_CA_2"/>
    <property type="match status" value="1"/>
</dbReference>
<evidence type="ECO:0000256" key="12">
    <source>
        <dbReference type="ARBA" id="ARBA00023180"/>
    </source>
</evidence>
<dbReference type="InterPro" id="IPR029021">
    <property type="entry name" value="Prot-tyrosine_phosphatase-like"/>
</dbReference>
<evidence type="ECO:0000256" key="7">
    <source>
        <dbReference type="ARBA" id="ARBA00022801"/>
    </source>
</evidence>
<protein>
    <recommendedName>
        <fullName evidence="3">protein-tyrosine-phosphatase</fullName>
        <ecNumber evidence="3">3.1.3.48</ecNumber>
    </recommendedName>
</protein>
<comment type="subcellular location">
    <subcellularLocation>
        <location evidence="1">Membrane</location>
        <topology evidence="1">Single-pass type I membrane protein</topology>
    </subcellularLocation>
</comment>
<keyword evidence="7" id="KW-0378">Hydrolase</keyword>
<keyword evidence="9" id="KW-1133">Transmembrane helix</keyword>
<reference evidence="17" key="3">
    <citation type="submission" date="2025-08" db="UniProtKB">
        <authorList>
            <consortium name="Ensembl"/>
        </authorList>
    </citation>
    <scope>IDENTIFICATION</scope>
</reference>
<organism evidence="17 18">
    <name type="scientific">Esox lucius</name>
    <name type="common">Northern pike</name>
    <dbReference type="NCBI Taxonomy" id="8010"/>
    <lineage>
        <taxon>Eukaryota</taxon>
        <taxon>Metazoa</taxon>
        <taxon>Chordata</taxon>
        <taxon>Craniata</taxon>
        <taxon>Vertebrata</taxon>
        <taxon>Euteleostomi</taxon>
        <taxon>Actinopterygii</taxon>
        <taxon>Neopterygii</taxon>
        <taxon>Teleostei</taxon>
        <taxon>Protacanthopterygii</taxon>
        <taxon>Esociformes</taxon>
        <taxon>Esocidae</taxon>
        <taxon>Esox</taxon>
    </lineage>
</organism>
<dbReference type="InterPro" id="IPR016130">
    <property type="entry name" value="Tyr_Pase_AS"/>
</dbReference>
<dbReference type="FunFam" id="3.90.190.10:FF:000016">
    <property type="entry name" value="receptor-type tyrosine-protein phosphatase gamma isoform X1"/>
    <property type="match status" value="1"/>
</dbReference>
<feature type="domain" description="Tyrosine specific protein phosphatases" evidence="15">
    <location>
        <begin position="799"/>
        <end position="873"/>
    </location>
</feature>
<dbReference type="PROSITE" id="PS50055">
    <property type="entry name" value="TYR_PHOSPHATASE_PTP"/>
    <property type="match status" value="2"/>
</dbReference>
<evidence type="ECO:0000313" key="17">
    <source>
        <dbReference type="Ensembl" id="ENSELUP00000044796.2"/>
    </source>
</evidence>
<keyword evidence="4" id="KW-0812">Transmembrane</keyword>
<dbReference type="GO" id="GO:0005886">
    <property type="term" value="C:plasma membrane"/>
    <property type="evidence" value="ECO:0007669"/>
    <property type="project" value="UniProtKB-ARBA"/>
</dbReference>
<comment type="similarity">
    <text evidence="2">Belongs to the protein-tyrosine phosphatase family. Receptor class 5 subfamily.</text>
</comment>
<evidence type="ECO:0000256" key="8">
    <source>
        <dbReference type="ARBA" id="ARBA00022912"/>
    </source>
</evidence>
<dbReference type="PANTHER" id="PTHR19134:SF461">
    <property type="entry name" value="RECEPTOR-TYPE TYROSINE-PROTEIN PHOSPHATASE ZETA"/>
    <property type="match status" value="1"/>
</dbReference>
<dbReference type="PRINTS" id="PR00700">
    <property type="entry name" value="PRTYPHPHTASE"/>
</dbReference>
<dbReference type="SMART" id="SM00194">
    <property type="entry name" value="PTPc"/>
    <property type="match status" value="2"/>
</dbReference>
<dbReference type="GO" id="GO:0004725">
    <property type="term" value="F:protein tyrosine phosphatase activity"/>
    <property type="evidence" value="ECO:0007669"/>
    <property type="project" value="UniProtKB-EC"/>
</dbReference>
<dbReference type="GeneTree" id="ENSGT00940000155529"/>
<keyword evidence="12" id="KW-0325">Glycoprotein</keyword>
<keyword evidence="6" id="KW-0677">Repeat</keyword>
<feature type="region of interest" description="Disordered" evidence="13">
    <location>
        <begin position="329"/>
        <end position="348"/>
    </location>
</feature>
<dbReference type="AlphaFoldDB" id="A0A6Q2WVM8"/>
<dbReference type="PROSITE" id="PS50056">
    <property type="entry name" value="TYR_PHOSPHATASE_2"/>
    <property type="match status" value="2"/>
</dbReference>
<feature type="compositionally biased region" description="Basic and acidic residues" evidence="13">
    <location>
        <begin position="516"/>
        <end position="532"/>
    </location>
</feature>
<dbReference type="Bgee" id="ENSELUG00000005952">
    <property type="expression patterns" value="Expressed in brain and 10 other cell types or tissues"/>
</dbReference>
<proteinExistence type="inferred from homology"/>
<dbReference type="SUPFAM" id="SSF52799">
    <property type="entry name" value="(Phosphotyrosine protein) phosphatases II"/>
    <property type="match status" value="2"/>
</dbReference>
<keyword evidence="10" id="KW-0472">Membrane</keyword>
<dbReference type="InterPro" id="IPR000242">
    <property type="entry name" value="PTP_cat"/>
</dbReference>
<dbReference type="SMART" id="SM01057">
    <property type="entry name" value="Carb_anhydrase"/>
    <property type="match status" value="1"/>
</dbReference>
<dbReference type="SMART" id="SM00404">
    <property type="entry name" value="PTPc_motif"/>
    <property type="match status" value="2"/>
</dbReference>
<evidence type="ECO:0000259" key="14">
    <source>
        <dbReference type="PROSITE" id="PS50055"/>
    </source>
</evidence>
<keyword evidence="18" id="KW-1185">Reference proteome</keyword>
<evidence type="ECO:0000313" key="18">
    <source>
        <dbReference type="Proteomes" id="UP000265140"/>
    </source>
</evidence>
<dbReference type="PANTHER" id="PTHR19134">
    <property type="entry name" value="RECEPTOR-TYPE TYROSINE-PROTEIN PHOSPHATASE"/>
    <property type="match status" value="1"/>
</dbReference>
<evidence type="ECO:0000259" key="15">
    <source>
        <dbReference type="PROSITE" id="PS50056"/>
    </source>
</evidence>
<sequence length="1170" mass="130645">MHATFGRSFKESQINNIGSPINIEEELTQVKVQFQKLHFEGWEEETSDRSTIKNDGKTVIPDGDFYISGGGLRDQFKVGKVTFHWGRCNASSEGSEHSLNGVKYPLEMQIYCYEAHRFESLDNAIKNGGRITALAVLFEVCFSCPQLYTHCLTSVCVYSPLHPGKSGTVGPFSLQGLLPNSTEKYFTYNGSLTTPPCTETVEWIVFKNTVAISDTQLEMFCEVMTMQQAGYVMLMDYLQNNYRDQQQQFMGQVFSSYTGTEEVLTPVCSSEPENVQADPHNLTSLLVMWERPRAVYDAGIEKYAVTYRLAQGDDHLAFDDLDHKQPSSLGSAALSVGQPVSASSPPLPPIPGSYSDLSVSVTATPSSAKDLWVSALRTSSPTASPLTPTLTPDLQTVDSSASGSTPSEVQEELDEEWDRVQSSVSDSGASKLPYIATVAPSIASQADPNGDTEEHSSAFYFDSESGSAIATEMRGESLTVSPVTMAAPWSLGGEEESGSGQGESAYDNETSSDFSIPEHTERDSERKEEPVAGKESSTRGQHLRLHQGTAQRNWQNLHFFVLILRCFQTAHFYIEDNLSPRVISVSPIHMTATDEHEALPVKQFVEHVTKLHETNAFSREFEEVQACTVDLGITTDSSNHPDNKNKNRYINILAYDHSRVRLSIQDGKSGDYINANYVDGFNKSKAYIAAQGPLKSSTEDFWRMVWEQNVGVIIMITNLVEKGRRKCDQYWPVENQEEYGGFLVTMKSRNVLAHYTQRIFTLRNMKVKKGSLKGRINERTVTQYHYTQWPDMGVPDYTLPVLTFVQKSSKARTDEMGPVVVHCSAGVGRTGTYIVLDSMLKQIKEEGTVNIMGFLKHIRTQRNYLVQTEEQYVFIQDVLVEAILSKETEVPSSNIHSYVNDLLTPRPSSRTRLEEQFKLISQSNARTCDHTTGYRHNNEFIVSQNPLVGTVKDFWRMIWDHNAQVIVTLPGTLGTPGTPSLAEEPFIYWPLKEQPISCNAFTVTLQSENHVCLANEDMLIVQDYVLEATQDDYVLEVRHYRAPRWPNPDSPISSTFELLTLLKEESSSKEGPMVVHDQDGGVTAGTFCSLTTLVHQLEAEGSVDVYQVAKMTNLMRPGIFTDIEQYQFLYKAMLSLVGTRDDEKTLQSSDNNGTVPGDQASTAELYESLV</sequence>
<feature type="region of interest" description="Disordered" evidence="13">
    <location>
        <begin position="379"/>
        <end position="415"/>
    </location>
</feature>
<reference evidence="17" key="2">
    <citation type="submission" date="2020-02" db="EMBL/GenBank/DDBJ databases">
        <title>Esox lucius (northern pike) genome, fEsoLuc1, primary haplotype.</title>
        <authorList>
            <person name="Myers G."/>
            <person name="Karagic N."/>
            <person name="Meyer A."/>
            <person name="Pippel M."/>
            <person name="Reichard M."/>
            <person name="Winkler S."/>
            <person name="Tracey A."/>
            <person name="Sims Y."/>
            <person name="Howe K."/>
            <person name="Rhie A."/>
            <person name="Formenti G."/>
            <person name="Durbin R."/>
            <person name="Fedrigo O."/>
            <person name="Jarvis E.D."/>
        </authorList>
    </citation>
    <scope>NUCLEOTIDE SEQUENCE [LARGE SCALE GENOMIC DNA]</scope>
</reference>
<dbReference type="Gene3D" id="3.90.190.10">
    <property type="entry name" value="Protein tyrosine phosphatase superfamily"/>
    <property type="match status" value="2"/>
</dbReference>
<feature type="compositionally biased region" description="Polar residues" evidence="13">
    <location>
        <begin position="397"/>
        <end position="408"/>
    </location>
</feature>
<feature type="domain" description="Tyrosine specific protein phosphatases" evidence="15">
    <location>
        <begin position="1053"/>
        <end position="1127"/>
    </location>
</feature>
<feature type="region of interest" description="Disordered" evidence="13">
    <location>
        <begin position="489"/>
        <end position="544"/>
    </location>
</feature>
<keyword evidence="8" id="KW-0904">Protein phosphatase</keyword>
<evidence type="ECO:0000256" key="13">
    <source>
        <dbReference type="SAM" id="MobiDB-lite"/>
    </source>
</evidence>
<feature type="domain" description="Tyrosine-protein phosphatase" evidence="14">
    <location>
        <begin position="903"/>
        <end position="1136"/>
    </location>
</feature>
<keyword evidence="5" id="KW-0732">Signal</keyword>
<dbReference type="InterPro" id="IPR000387">
    <property type="entry name" value="Tyr_Pase_dom"/>
</dbReference>
<evidence type="ECO:0000256" key="9">
    <source>
        <dbReference type="ARBA" id="ARBA00022989"/>
    </source>
</evidence>
<dbReference type="InterPro" id="IPR001148">
    <property type="entry name" value="CA_dom"/>
</dbReference>
<dbReference type="Pfam" id="PF00102">
    <property type="entry name" value="Y_phosphatase"/>
    <property type="match status" value="2"/>
</dbReference>
<evidence type="ECO:0000256" key="2">
    <source>
        <dbReference type="ARBA" id="ARBA00006246"/>
    </source>
</evidence>
<evidence type="ECO:0000256" key="11">
    <source>
        <dbReference type="ARBA" id="ARBA00023157"/>
    </source>
</evidence>
<dbReference type="Gene3D" id="3.10.200.10">
    <property type="entry name" value="Alpha carbonic anhydrase"/>
    <property type="match status" value="1"/>
</dbReference>
<evidence type="ECO:0000256" key="5">
    <source>
        <dbReference type="ARBA" id="ARBA00022729"/>
    </source>
</evidence>
<keyword evidence="11" id="KW-1015">Disulfide bond</keyword>
<dbReference type="PROSITE" id="PS00383">
    <property type="entry name" value="TYR_PHOSPHATASE_1"/>
    <property type="match status" value="1"/>
</dbReference>
<name>A0A6Q2WVM8_ESOLU</name>
<reference evidence="17" key="4">
    <citation type="submission" date="2025-09" db="UniProtKB">
        <authorList>
            <consortium name="Ensembl"/>
        </authorList>
    </citation>
    <scope>IDENTIFICATION</scope>
</reference>
<evidence type="ECO:0000256" key="1">
    <source>
        <dbReference type="ARBA" id="ARBA00004479"/>
    </source>
</evidence>
<evidence type="ECO:0000256" key="6">
    <source>
        <dbReference type="ARBA" id="ARBA00022737"/>
    </source>
</evidence>
<accession>A0A6Q2WVM8</accession>
<dbReference type="InterPro" id="IPR003595">
    <property type="entry name" value="Tyr_Pase_cat"/>
</dbReference>
<feature type="compositionally biased region" description="Low complexity" evidence="13">
    <location>
        <begin position="379"/>
        <end position="396"/>
    </location>
</feature>
<feature type="domain" description="Alpha-carbonic anhydrase" evidence="16">
    <location>
        <begin position="1"/>
        <end position="257"/>
    </location>
</feature>
<reference evidence="18" key="1">
    <citation type="journal article" date="2014" name="PLoS ONE">
        <title>The genome and linkage map of the northern pike (Esox lucius): conserved synteny revealed between the salmonid sister group and the Neoteleostei.</title>
        <authorList>
            <person name="Rondeau E.B."/>
            <person name="Minkley D.R."/>
            <person name="Leong J.S."/>
            <person name="Messmer A.M."/>
            <person name="Jantzen J.R."/>
            <person name="von Schalburg K.R."/>
            <person name="Lemon C."/>
            <person name="Bird N.H."/>
            <person name="Koop B.F."/>
        </authorList>
    </citation>
    <scope>NUCLEOTIDE SEQUENCE</scope>
</reference>
<dbReference type="EC" id="3.1.3.48" evidence="3"/>
<evidence type="ECO:0000256" key="10">
    <source>
        <dbReference type="ARBA" id="ARBA00023136"/>
    </source>
</evidence>
<dbReference type="Ensembl" id="ENSELUT00000058730.2">
    <property type="protein sequence ID" value="ENSELUP00000044796.2"/>
    <property type="gene ID" value="ENSELUG00000005952.3"/>
</dbReference>
<dbReference type="InterPro" id="IPR050348">
    <property type="entry name" value="Protein-Tyr_Phosphatase"/>
</dbReference>
<dbReference type="SUPFAM" id="SSF51069">
    <property type="entry name" value="Carbonic anhydrase"/>
    <property type="match status" value="1"/>
</dbReference>
<evidence type="ECO:0000256" key="3">
    <source>
        <dbReference type="ARBA" id="ARBA00013064"/>
    </source>
</evidence>
<evidence type="ECO:0000256" key="4">
    <source>
        <dbReference type="ARBA" id="ARBA00022692"/>
    </source>
</evidence>
<dbReference type="Proteomes" id="UP000265140">
    <property type="component" value="Chromosome 19"/>
</dbReference>
<dbReference type="Pfam" id="PF00194">
    <property type="entry name" value="Carb_anhydrase"/>
    <property type="match status" value="1"/>
</dbReference>
<feature type="domain" description="Tyrosine-protein phosphatase" evidence="14">
    <location>
        <begin position="617"/>
        <end position="882"/>
    </location>
</feature>
<evidence type="ECO:0000259" key="16">
    <source>
        <dbReference type="PROSITE" id="PS51144"/>
    </source>
</evidence>
<dbReference type="FunFam" id="3.90.190.10:FF:000013">
    <property type="entry name" value="receptor-type tyrosine-protein phosphatase zeta isoform X1"/>
    <property type="match status" value="1"/>
</dbReference>
<dbReference type="InterPro" id="IPR036398">
    <property type="entry name" value="CA_dom_sf"/>
</dbReference>